<reference evidence="1" key="1">
    <citation type="journal article" date="2021" name="New Phytol.">
        <title>Evolutionary innovations through gain and loss of genes in the ectomycorrhizal Boletales.</title>
        <authorList>
            <person name="Wu G."/>
            <person name="Miyauchi S."/>
            <person name="Morin E."/>
            <person name="Kuo A."/>
            <person name="Drula E."/>
            <person name="Varga T."/>
            <person name="Kohler A."/>
            <person name="Feng B."/>
            <person name="Cao Y."/>
            <person name="Lipzen A."/>
            <person name="Daum C."/>
            <person name="Hundley H."/>
            <person name="Pangilinan J."/>
            <person name="Johnson J."/>
            <person name="Barry K."/>
            <person name="LaButti K."/>
            <person name="Ng V."/>
            <person name="Ahrendt S."/>
            <person name="Min B."/>
            <person name="Choi I.G."/>
            <person name="Park H."/>
            <person name="Plett J.M."/>
            <person name="Magnuson J."/>
            <person name="Spatafora J.W."/>
            <person name="Nagy L.G."/>
            <person name="Henrissat B."/>
            <person name="Grigoriev I.V."/>
            <person name="Yang Z.L."/>
            <person name="Xu J."/>
            <person name="Martin F.M."/>
        </authorList>
    </citation>
    <scope>NUCLEOTIDE SEQUENCE</scope>
    <source>
        <strain evidence="1">KKN 215</strain>
    </source>
</reference>
<accession>A0A8K0XNS8</accession>
<keyword evidence="2" id="KW-1185">Reference proteome</keyword>
<dbReference type="Proteomes" id="UP000813824">
    <property type="component" value="Unassembled WGS sequence"/>
</dbReference>
<sequence>MKHLKISGLRSLGLSLGLGCSLNGFERLSKWPPSVIPPRCKLLQLQGATNAYYKLLQNDLGCLVGCSRLHANQTLAPWRQLGITNSKNLPVTALLYLACKARLVSIWYQSRTHPVSRYLIARNCGGEARCTAALSGL</sequence>
<evidence type="ECO:0000313" key="2">
    <source>
        <dbReference type="Proteomes" id="UP000813824"/>
    </source>
</evidence>
<proteinExistence type="predicted"/>
<dbReference type="AlphaFoldDB" id="A0A8K0XNS8"/>
<dbReference type="EMBL" id="JAEVFJ010000021">
    <property type="protein sequence ID" value="KAH8097104.1"/>
    <property type="molecule type" value="Genomic_DNA"/>
</dbReference>
<comment type="caution">
    <text evidence="1">The sequence shown here is derived from an EMBL/GenBank/DDBJ whole genome shotgun (WGS) entry which is preliminary data.</text>
</comment>
<evidence type="ECO:0000313" key="1">
    <source>
        <dbReference type="EMBL" id="KAH8097104.1"/>
    </source>
</evidence>
<name>A0A8K0XNS8_9AGAR</name>
<organism evidence="1 2">
    <name type="scientific">Cristinia sonorae</name>
    <dbReference type="NCBI Taxonomy" id="1940300"/>
    <lineage>
        <taxon>Eukaryota</taxon>
        <taxon>Fungi</taxon>
        <taxon>Dikarya</taxon>
        <taxon>Basidiomycota</taxon>
        <taxon>Agaricomycotina</taxon>
        <taxon>Agaricomycetes</taxon>
        <taxon>Agaricomycetidae</taxon>
        <taxon>Agaricales</taxon>
        <taxon>Pleurotineae</taxon>
        <taxon>Stephanosporaceae</taxon>
        <taxon>Cristinia</taxon>
    </lineage>
</organism>
<protein>
    <submittedName>
        <fullName evidence="1">Uncharacterized protein</fullName>
    </submittedName>
</protein>
<gene>
    <name evidence="1" type="ORF">BXZ70DRAFT_311731</name>
</gene>